<name>L0KBH8_HALHC</name>
<dbReference type="SUPFAM" id="SSF54862">
    <property type="entry name" value="4Fe-4S ferredoxins"/>
    <property type="match status" value="1"/>
</dbReference>
<keyword evidence="7" id="KW-0408">Iron</keyword>
<dbReference type="Proteomes" id="UP000010880">
    <property type="component" value="Chromosome"/>
</dbReference>
<organism evidence="11 12">
    <name type="scientific">Halobacteroides halobius (strain ATCC 35273 / DSM 5150 / MD-1)</name>
    <dbReference type="NCBI Taxonomy" id="748449"/>
    <lineage>
        <taxon>Bacteria</taxon>
        <taxon>Bacillati</taxon>
        <taxon>Bacillota</taxon>
        <taxon>Clostridia</taxon>
        <taxon>Halanaerobiales</taxon>
        <taxon>Halobacteroidaceae</taxon>
        <taxon>Halobacteroides</taxon>
    </lineage>
</organism>
<evidence type="ECO:0000259" key="10">
    <source>
        <dbReference type="PROSITE" id="PS51379"/>
    </source>
</evidence>
<dbReference type="PROSITE" id="PS51379">
    <property type="entry name" value="4FE4S_FER_2"/>
    <property type="match status" value="2"/>
</dbReference>
<dbReference type="GO" id="GO:0051536">
    <property type="term" value="F:iron-sulfur cluster binding"/>
    <property type="evidence" value="ECO:0007669"/>
    <property type="project" value="UniProtKB-KW"/>
</dbReference>
<dbReference type="RefSeq" id="WP_015327162.1">
    <property type="nucleotide sequence ID" value="NC_019978.1"/>
</dbReference>
<evidence type="ECO:0000256" key="1">
    <source>
        <dbReference type="ARBA" id="ARBA00003208"/>
    </source>
</evidence>
<dbReference type="HOGENOM" id="CLU_163428_0_0_9"/>
<comment type="similarity">
    <text evidence="2">To ferredoxins from P.putida and C.tartarivorum, ferredoxin I from A.vinelandii, ferredoxin II from D.desulfuricans.</text>
</comment>
<keyword evidence="12" id="KW-1185">Reference proteome</keyword>
<dbReference type="GO" id="GO:0005506">
    <property type="term" value="F:iron ion binding"/>
    <property type="evidence" value="ECO:0007669"/>
    <property type="project" value="InterPro"/>
</dbReference>
<evidence type="ECO:0000256" key="5">
    <source>
        <dbReference type="ARBA" id="ARBA00022723"/>
    </source>
</evidence>
<dbReference type="AlphaFoldDB" id="L0KBH8"/>
<dbReference type="PANTHER" id="PTHR43082:SF3">
    <property type="entry name" value="FERREDOXIN-LIKE PROTEIN YDIT"/>
    <property type="match status" value="1"/>
</dbReference>
<dbReference type="PIRSF" id="PIRSF036548">
    <property type="entry name" value="Fdx_FixX"/>
    <property type="match status" value="1"/>
</dbReference>
<keyword evidence="6" id="KW-0249">Electron transport</keyword>
<feature type="domain" description="4Fe-4S ferredoxin-type" evidence="10">
    <location>
        <begin position="58"/>
        <end position="87"/>
    </location>
</feature>
<evidence type="ECO:0000256" key="6">
    <source>
        <dbReference type="ARBA" id="ARBA00022982"/>
    </source>
</evidence>
<evidence type="ECO:0000256" key="8">
    <source>
        <dbReference type="ARBA" id="ARBA00023014"/>
    </source>
</evidence>
<dbReference type="EMBL" id="CP003359">
    <property type="protein sequence ID" value="AGB41443.1"/>
    <property type="molecule type" value="Genomic_DNA"/>
</dbReference>
<evidence type="ECO:0000256" key="3">
    <source>
        <dbReference type="ARBA" id="ARBA00020378"/>
    </source>
</evidence>
<evidence type="ECO:0000256" key="2">
    <source>
        <dbReference type="ARBA" id="ARBA00009192"/>
    </source>
</evidence>
<dbReference type="InterPro" id="IPR012206">
    <property type="entry name" value="Fd_FixX"/>
</dbReference>
<dbReference type="Pfam" id="PF05187">
    <property type="entry name" value="Fer4_ETF_QO"/>
    <property type="match status" value="1"/>
</dbReference>
<reference evidence="12" key="1">
    <citation type="submission" date="2012-02" db="EMBL/GenBank/DDBJ databases">
        <title>The complete genome of Halobacteroides halobius DSM 5150.</title>
        <authorList>
            <person name="Lucas S."/>
            <person name="Copeland A."/>
            <person name="Lapidus A."/>
            <person name="Glavina del Rio T."/>
            <person name="Dalin E."/>
            <person name="Tice H."/>
            <person name="Bruce D."/>
            <person name="Goodwin L."/>
            <person name="Pitluck S."/>
            <person name="Peters L."/>
            <person name="Mikhailova N."/>
            <person name="Gu W."/>
            <person name="Kyrpides N."/>
            <person name="Mavromatis K."/>
            <person name="Ivanova N."/>
            <person name="Brettin T."/>
            <person name="Detter J.C."/>
            <person name="Han C."/>
            <person name="Larimer F."/>
            <person name="Land M."/>
            <person name="Hauser L."/>
            <person name="Markowitz V."/>
            <person name="Cheng J.-F."/>
            <person name="Hugenholtz P."/>
            <person name="Woyke T."/>
            <person name="Wu D."/>
            <person name="Tindall B."/>
            <person name="Pomrenke H."/>
            <person name="Brambilla E."/>
            <person name="Klenk H.-P."/>
            <person name="Eisen J.A."/>
        </authorList>
    </citation>
    <scope>NUCLEOTIDE SEQUENCE [LARGE SCALE GENOMIC DNA]</scope>
    <source>
        <strain evidence="12">ATCC 35273 / DSM 5150 / MD-1</strain>
    </source>
</reference>
<keyword evidence="9" id="KW-0535">Nitrogen fixation</keyword>
<proteinExistence type="predicted"/>
<gene>
    <name evidence="11" type="ordered locus">Halha_1502</name>
</gene>
<dbReference type="PANTHER" id="PTHR43082">
    <property type="entry name" value="FERREDOXIN-LIKE"/>
    <property type="match status" value="1"/>
</dbReference>
<comment type="function">
    <text evidence="1">Could be a 3Fe-4S cluster-containing protein.</text>
</comment>
<dbReference type="Gene3D" id="3.30.70.20">
    <property type="match status" value="1"/>
</dbReference>
<dbReference type="InterPro" id="IPR007859">
    <property type="entry name" value="ETF-QO/FixX_C"/>
</dbReference>
<keyword evidence="8" id="KW-0411">Iron-sulfur</keyword>
<dbReference type="eggNOG" id="COG2440">
    <property type="taxonomic scope" value="Bacteria"/>
</dbReference>
<evidence type="ECO:0000256" key="7">
    <source>
        <dbReference type="ARBA" id="ARBA00023004"/>
    </source>
</evidence>
<dbReference type="KEGG" id="hhl:Halha_1502"/>
<protein>
    <recommendedName>
        <fullName evidence="3">Ferredoxin-like protein</fullName>
    </recommendedName>
</protein>
<sequence>MGNFLKNNQSPLQYVTIEVDEESHIEIKEKDVCITECENKPCTYYCPTRVYSWDQESNKIKIDYTRCIECMACPYGCPYRNINWHFPRGGYGVNYQL</sequence>
<accession>L0KBH8</accession>
<feature type="domain" description="4Fe-4S ferredoxin-type" evidence="10">
    <location>
        <begin position="23"/>
        <end position="56"/>
    </location>
</feature>
<evidence type="ECO:0000256" key="9">
    <source>
        <dbReference type="ARBA" id="ARBA00023231"/>
    </source>
</evidence>
<dbReference type="OrthoDB" id="9800260at2"/>
<evidence type="ECO:0000313" key="11">
    <source>
        <dbReference type="EMBL" id="AGB41443.1"/>
    </source>
</evidence>
<evidence type="ECO:0000256" key="4">
    <source>
        <dbReference type="ARBA" id="ARBA00022448"/>
    </source>
</evidence>
<dbReference type="InterPro" id="IPR017896">
    <property type="entry name" value="4Fe4S_Fe-S-bd"/>
</dbReference>
<keyword evidence="4" id="KW-0813">Transport</keyword>
<dbReference type="STRING" id="748449.Halha_1502"/>
<keyword evidence="5" id="KW-0479">Metal-binding</keyword>
<evidence type="ECO:0000313" key="12">
    <source>
        <dbReference type="Proteomes" id="UP000010880"/>
    </source>
</evidence>